<dbReference type="InterPro" id="IPR039299">
    <property type="entry name" value="SEOA"/>
</dbReference>
<sequence length="714" mass="81470">MDNAIAPARINPRQMLRHNRGLMSSDENTLRKQIQATHNYDGRSIDIDSILVIIREILNLVSPGINGIINGSEKHAEIVEETEALTEFEGIRDTVSFLVNKISCELSCKCSGEDAHASSMEILNVVSSYTWDAKAVVALASFSVNYGQFWLVASLFASNPLAKSVALLKQLPDIIEHSDVMKSRFETVNNLVKVSLGLTKCIAEFGRLPSKYIPGDSEPLVLASNHIPLAVYWIIRSLVSCASQVTEILGLNQKVLSFTAETWELSSLVHKVSSIHDSLKKQLALCYQQIDEKKHMEYFQILVRLFDTTPHLDNQRILKHLIYLKDDQLPLEVGTNKKIKVGVETLKGKTVLLLISDLEISPDELRRLGHIYQESRTRQEFQHEIVWIPILDKQATWDEEHAYKFEHLQSMMPWYTLHYPNLLERAVTRYINEVWHYSKKPILVTLDPQGTVVNRNAVHMVWIWGNYAYPFSTSKESALWGHENWSLQLLVYGIDQSIINWISEDKVICLYGGENVKWIRDFTRKAKEVANVAEIYLEMVYVGKYTSKERVKRLNEMVISENLSHCWSDPTSIWFFWTRLESMMYSKIHQGASLATETQPGDHILGEVLTMLAYADSEEGWALFSKGSGIGHGEMARAKGDAMMEGLMNFEMWANDAATKGFVPALKDYLDGHHTAKHCNRLILPGIDDILETVVCAECHKPMEKYFMYRCCYD</sequence>
<reference evidence="4" key="1">
    <citation type="journal article" date="2018" name="Gigascience">
        <title>Genome assembly of the Pink Ipe (Handroanthus impetiginosus, Bignoniaceae), a highly valued, ecologically keystone Neotropical timber forest tree.</title>
        <authorList>
            <person name="Silva-Junior O.B."/>
            <person name="Grattapaglia D."/>
            <person name="Novaes E."/>
            <person name="Collevatti R.G."/>
        </authorList>
    </citation>
    <scope>NUCLEOTIDE SEQUENCE [LARGE SCALE GENOMIC DNA]</scope>
    <source>
        <strain evidence="4">cv. UFG-1</strain>
    </source>
</reference>
<dbReference type="OrthoDB" id="1145248at2759"/>
<dbReference type="GO" id="GO:0010088">
    <property type="term" value="P:phloem development"/>
    <property type="evidence" value="ECO:0007669"/>
    <property type="project" value="InterPro"/>
</dbReference>
<gene>
    <name evidence="3" type="ORF">CDL12_04787</name>
</gene>
<evidence type="ECO:0000259" key="1">
    <source>
        <dbReference type="Pfam" id="PF14576"/>
    </source>
</evidence>
<dbReference type="Pfam" id="PF14576">
    <property type="entry name" value="SEO_N"/>
    <property type="match status" value="1"/>
</dbReference>
<dbReference type="PANTHER" id="PTHR33232">
    <property type="entry name" value="PROTEIN SIEVE ELEMENT OCCLUSION B-LIKE"/>
    <property type="match status" value="1"/>
</dbReference>
<dbReference type="Pfam" id="PF14577">
    <property type="entry name" value="SEO_C"/>
    <property type="match status" value="1"/>
</dbReference>
<evidence type="ECO:0000313" key="4">
    <source>
        <dbReference type="Proteomes" id="UP000231279"/>
    </source>
</evidence>
<dbReference type="InterPro" id="IPR027944">
    <property type="entry name" value="SEO_C"/>
</dbReference>
<evidence type="ECO:0000259" key="2">
    <source>
        <dbReference type="Pfam" id="PF14577"/>
    </source>
</evidence>
<protein>
    <recommendedName>
        <fullName evidence="5">Sieve element occlusion</fullName>
    </recommendedName>
</protein>
<dbReference type="PANTHER" id="PTHR33232:SF12">
    <property type="entry name" value="PROTEIN SIEVE ELEMENT OCCLUSION B-LIKE"/>
    <property type="match status" value="1"/>
</dbReference>
<organism evidence="3 4">
    <name type="scientific">Handroanthus impetiginosus</name>
    <dbReference type="NCBI Taxonomy" id="429701"/>
    <lineage>
        <taxon>Eukaryota</taxon>
        <taxon>Viridiplantae</taxon>
        <taxon>Streptophyta</taxon>
        <taxon>Embryophyta</taxon>
        <taxon>Tracheophyta</taxon>
        <taxon>Spermatophyta</taxon>
        <taxon>Magnoliopsida</taxon>
        <taxon>eudicotyledons</taxon>
        <taxon>Gunneridae</taxon>
        <taxon>Pentapetalae</taxon>
        <taxon>asterids</taxon>
        <taxon>lamiids</taxon>
        <taxon>Lamiales</taxon>
        <taxon>Bignoniaceae</taxon>
        <taxon>Crescentiina</taxon>
        <taxon>Tabebuia alliance</taxon>
        <taxon>Handroanthus</taxon>
    </lineage>
</organism>
<dbReference type="InterPro" id="IPR027942">
    <property type="entry name" value="SEO_N"/>
</dbReference>
<feature type="domain" description="Sieve element occlusion C-terminal" evidence="2">
    <location>
        <begin position="474"/>
        <end position="712"/>
    </location>
</feature>
<dbReference type="STRING" id="429701.A0A2G9HY88"/>
<dbReference type="EMBL" id="NKXS01000746">
    <property type="protein sequence ID" value="PIN22492.1"/>
    <property type="molecule type" value="Genomic_DNA"/>
</dbReference>
<evidence type="ECO:0008006" key="5">
    <source>
        <dbReference type="Google" id="ProtNLM"/>
    </source>
</evidence>
<dbReference type="AlphaFoldDB" id="A0A2G9HY88"/>
<feature type="domain" description="Sieve element occlusion N-terminal" evidence="1">
    <location>
        <begin position="25"/>
        <end position="309"/>
    </location>
</feature>
<comment type="caution">
    <text evidence="3">The sequence shown here is derived from an EMBL/GenBank/DDBJ whole genome shotgun (WGS) entry which is preliminary data.</text>
</comment>
<dbReference type="Proteomes" id="UP000231279">
    <property type="component" value="Unassembled WGS sequence"/>
</dbReference>
<name>A0A2G9HY88_9LAMI</name>
<proteinExistence type="predicted"/>
<keyword evidence="4" id="KW-1185">Reference proteome</keyword>
<accession>A0A2G9HY88</accession>
<evidence type="ECO:0000313" key="3">
    <source>
        <dbReference type="EMBL" id="PIN22492.1"/>
    </source>
</evidence>